<accession>A0A1D7U491</accession>
<dbReference type="Proteomes" id="UP000094969">
    <property type="component" value="Chromosome"/>
</dbReference>
<dbReference type="AlphaFoldDB" id="A0A1D7U491"/>
<dbReference type="SMART" id="SM00387">
    <property type="entry name" value="HATPase_c"/>
    <property type="match status" value="1"/>
</dbReference>
<feature type="domain" description="Histidine kinase/HSP90-like ATPase" evidence="7">
    <location>
        <begin position="366"/>
        <end position="462"/>
    </location>
</feature>
<evidence type="ECO:0000259" key="7">
    <source>
        <dbReference type="SMART" id="SM00387"/>
    </source>
</evidence>
<dbReference type="CDD" id="cd16917">
    <property type="entry name" value="HATPase_UhpB-NarQ-NarX-like"/>
    <property type="match status" value="1"/>
</dbReference>
<protein>
    <recommendedName>
        <fullName evidence="2">histidine kinase</fullName>
        <ecNumber evidence="2">2.7.13.3</ecNumber>
    </recommendedName>
</protein>
<evidence type="ECO:0000256" key="5">
    <source>
        <dbReference type="ARBA" id="ARBA00023012"/>
    </source>
</evidence>
<keyword evidence="6" id="KW-0812">Transmembrane</keyword>
<keyword evidence="5" id="KW-0902">Two-component regulatory system</keyword>
<comment type="catalytic activity">
    <reaction evidence="1">
        <text>ATP + protein L-histidine = ADP + protein N-phospho-L-histidine.</text>
        <dbReference type="EC" id="2.7.13.3"/>
    </reaction>
</comment>
<dbReference type="EMBL" id="CP017147">
    <property type="protein sequence ID" value="AOO82190.1"/>
    <property type="molecule type" value="Genomic_DNA"/>
</dbReference>
<feature type="transmembrane region" description="Helical" evidence="6">
    <location>
        <begin position="192"/>
        <end position="213"/>
    </location>
</feature>
<evidence type="ECO:0000256" key="1">
    <source>
        <dbReference type="ARBA" id="ARBA00000085"/>
    </source>
</evidence>
<reference evidence="8 9" key="1">
    <citation type="journal article" date="2015" name="Antonie Van Leeuwenhoek">
        <title>Bosea vaviloviae sp. nov., a new species of slow-growing rhizobia isolated from nodules of the relict species Vavilovia formosa (Stev.) Fed.</title>
        <authorList>
            <person name="Safronova V.I."/>
            <person name="Kuznetsova I.G."/>
            <person name="Sazanova A.L."/>
            <person name="Kimeklis A.K."/>
            <person name="Belimov A.A."/>
            <person name="Andronov E.E."/>
            <person name="Pinaev A.G."/>
            <person name="Chizhevskaya E.P."/>
            <person name="Pukhaev A.R."/>
            <person name="Popov K.P."/>
            <person name="Willems A."/>
            <person name="Tikhonovich I.A."/>
        </authorList>
    </citation>
    <scope>NUCLEOTIDE SEQUENCE [LARGE SCALE GENOMIC DNA]</scope>
    <source>
        <strain evidence="8 9">Vaf18</strain>
    </source>
</reference>
<dbReference type="Pfam" id="PF02518">
    <property type="entry name" value="HATPase_c"/>
    <property type="match status" value="1"/>
</dbReference>
<keyword evidence="9" id="KW-1185">Reference proteome</keyword>
<organism evidence="8 9">
    <name type="scientific">Bosea vaviloviae</name>
    <dbReference type="NCBI Taxonomy" id="1526658"/>
    <lineage>
        <taxon>Bacteria</taxon>
        <taxon>Pseudomonadati</taxon>
        <taxon>Pseudomonadota</taxon>
        <taxon>Alphaproteobacteria</taxon>
        <taxon>Hyphomicrobiales</taxon>
        <taxon>Boseaceae</taxon>
        <taxon>Bosea</taxon>
    </lineage>
</organism>
<dbReference type="InterPro" id="IPR036890">
    <property type="entry name" value="HATPase_C_sf"/>
</dbReference>
<keyword evidence="3" id="KW-0808">Transferase</keyword>
<dbReference type="InterPro" id="IPR003594">
    <property type="entry name" value="HATPase_dom"/>
</dbReference>
<dbReference type="STRING" id="1526658.BHK69_18650"/>
<dbReference type="EC" id="2.7.13.3" evidence="2"/>
<dbReference type="GO" id="GO:0000160">
    <property type="term" value="P:phosphorelay signal transduction system"/>
    <property type="evidence" value="ECO:0007669"/>
    <property type="project" value="UniProtKB-KW"/>
</dbReference>
<keyword evidence="4" id="KW-0418">Kinase</keyword>
<dbReference type="PANTHER" id="PTHR24421:SF10">
    <property type="entry name" value="NITRATE_NITRITE SENSOR PROTEIN NARQ"/>
    <property type="match status" value="1"/>
</dbReference>
<sequence>MLSSIATPWRALSLERKFLLTATLAIVLSMMTLGYWVEKRIRVGWIQGMAETGALYLEGFLAHHVQTLENSRILPAASRTEIQNLLSDTRLGNRVAIIKLWDLDGNLIYSTNNSDSHEKLHSGYIERIKGGEVVVDENTDDHISELRSINITPRLIEIYAPIYKRNSNNIIAIGEFYEYDKFLKSEIKSVKYGTWFLIFNVSVIIIVLLHIIVSKTGKTIGDQRELLESNFARAAELAKRNNALRRAADRARLNATVLNETYLASVGADIHDGPIQILSLMMLKLPDATPNATRLDELGMVRRDLEPLIQQTLADLRNLSAGLVLPEVENLSPTETIDLAITRHEHQTGTMVLRDLEDLPERVSRAIRVCAYRVVQEALNNSYKHAGGQGQRVSARLTGKMLEIVVTDTGIGPTLQRHYPARSTKLGLQGMDSRVRALRGSLIIARLDNGGTEVRATLPVRS</sequence>
<evidence type="ECO:0000256" key="4">
    <source>
        <dbReference type="ARBA" id="ARBA00022777"/>
    </source>
</evidence>
<evidence type="ECO:0000256" key="3">
    <source>
        <dbReference type="ARBA" id="ARBA00022679"/>
    </source>
</evidence>
<feature type="transmembrane region" description="Helical" evidence="6">
    <location>
        <begin position="18"/>
        <end position="37"/>
    </location>
</feature>
<dbReference type="GO" id="GO:0004673">
    <property type="term" value="F:protein histidine kinase activity"/>
    <property type="evidence" value="ECO:0007669"/>
    <property type="project" value="UniProtKB-EC"/>
</dbReference>
<proteinExistence type="predicted"/>
<evidence type="ECO:0000313" key="8">
    <source>
        <dbReference type="EMBL" id="AOO82190.1"/>
    </source>
</evidence>
<keyword evidence="6" id="KW-1133">Transmembrane helix</keyword>
<name>A0A1D7U491_9HYPH</name>
<dbReference type="PANTHER" id="PTHR24421">
    <property type="entry name" value="NITRATE/NITRITE SENSOR PROTEIN NARX-RELATED"/>
    <property type="match status" value="1"/>
</dbReference>
<dbReference type="Gene3D" id="3.30.565.10">
    <property type="entry name" value="Histidine kinase-like ATPase, C-terminal domain"/>
    <property type="match status" value="1"/>
</dbReference>
<keyword evidence="6" id="KW-0472">Membrane</keyword>
<evidence type="ECO:0000313" key="9">
    <source>
        <dbReference type="Proteomes" id="UP000094969"/>
    </source>
</evidence>
<dbReference type="InterPro" id="IPR050482">
    <property type="entry name" value="Sensor_HK_TwoCompSys"/>
</dbReference>
<dbReference type="KEGG" id="bvv:BHK69_18650"/>
<evidence type="ECO:0000256" key="6">
    <source>
        <dbReference type="SAM" id="Phobius"/>
    </source>
</evidence>
<dbReference type="SUPFAM" id="SSF55874">
    <property type="entry name" value="ATPase domain of HSP90 chaperone/DNA topoisomerase II/histidine kinase"/>
    <property type="match status" value="1"/>
</dbReference>
<evidence type="ECO:0000256" key="2">
    <source>
        <dbReference type="ARBA" id="ARBA00012438"/>
    </source>
</evidence>
<gene>
    <name evidence="8" type="ORF">BHK69_18650</name>
</gene>